<feature type="region of interest" description="Disordered" evidence="1">
    <location>
        <begin position="692"/>
        <end position="714"/>
    </location>
</feature>
<dbReference type="EMBL" id="JAICCE010000015">
    <property type="protein sequence ID" value="KAG9267827.1"/>
    <property type="molecule type" value="Genomic_DNA"/>
</dbReference>
<feature type="domain" description="C2H2-type" evidence="3">
    <location>
        <begin position="102"/>
        <end position="122"/>
    </location>
</feature>
<dbReference type="InterPro" id="IPR013087">
    <property type="entry name" value="Znf_C2H2_type"/>
</dbReference>
<feature type="signal peptide" evidence="2">
    <location>
        <begin position="1"/>
        <end position="21"/>
    </location>
</feature>
<feature type="region of interest" description="Disordered" evidence="1">
    <location>
        <begin position="129"/>
        <end position="440"/>
    </location>
</feature>
<dbReference type="AlphaFoldDB" id="A0A8T2LAK5"/>
<sequence>MLKAFLLIAVVVVELCGTVWCTMEYSRNMHITIQEGRAMPKLERCTTCCKKFHCPFCSSSLFNPTKLSKVKTHLESHFSRAVFQKEYTIHRCGLKCRPQLHYHCIHCQSTLSRKADFIKHVSLCKEKDSSVPHIPAKTNPTTPAPKTTTTPAPNTTTTPAPTTTTTPAPNTTTTPAPTTTTTPAPITTTIPARITTTTPAPITTTTPAPATITTPAPITTPTPAPATITTPAPITTPTPAPATITTPAPITTPTPAPITTTTPAPTTTTTPAPNTTTTPAPITTTIPARITTTTPAPITTTTPAPATITTPAPITTPTPAPATITTPAPITTPTPAPATITTPAPITTPTPAPITTTTPAPTTTTTPAPNTTTTPAPTTTTTPAPITTTIPARITTTTPAPITTTTPAPATITTPAPITTPTPAPITTTTPAPTTSTSSISATSTTVNVTTMPKTQVKSICAKHKCPKCQVVMNKKNLKRHLERKHTHQYKDITASSNLQSECIDPENGIYTVYKAFHGTSVPLHVQNKVWGENQHVSCESTECQVNMELAWRSGIKAYQCIHLKSITYCALYASSPVLNEETLTEMVNSKWFGDDKKKLCLDRQNKAKNSHVPLSVCSRIGTPQTKKYISIYEPTVSYYSRLGRVMVTYDTKKNSWHCPCARTKRSCPHKYVAKWHLFQTHRELFRKVRSTEEGKHLSTATEDKDSNDEAELGSQLYPPKDIQKLKDITMYIYKYKKLPAVLPEHLRLPSMEKEYPRHLIPEELMCQHCPGNVPLSDPVLITQKAKILTNLCIVQGSVVDIIQ</sequence>
<dbReference type="Proteomes" id="UP000752171">
    <property type="component" value="Unassembled WGS sequence"/>
</dbReference>
<dbReference type="PANTHER" id="PTHR17609:SF3">
    <property type="entry name" value="SAP DOMAIN-CONTAINING PROTEIN"/>
    <property type="match status" value="1"/>
</dbReference>
<evidence type="ECO:0000256" key="2">
    <source>
        <dbReference type="SAM" id="SignalP"/>
    </source>
</evidence>
<gene>
    <name evidence="4" type="ORF">AMEX_G18698</name>
</gene>
<feature type="compositionally biased region" description="Low complexity" evidence="1">
    <location>
        <begin position="425"/>
        <end position="440"/>
    </location>
</feature>
<organism evidence="4 5">
    <name type="scientific">Astyanax mexicanus</name>
    <name type="common">Blind cave fish</name>
    <name type="synonym">Astyanax fasciatus mexicanus</name>
    <dbReference type="NCBI Taxonomy" id="7994"/>
    <lineage>
        <taxon>Eukaryota</taxon>
        <taxon>Metazoa</taxon>
        <taxon>Chordata</taxon>
        <taxon>Craniata</taxon>
        <taxon>Vertebrata</taxon>
        <taxon>Euteleostomi</taxon>
        <taxon>Actinopterygii</taxon>
        <taxon>Neopterygii</taxon>
        <taxon>Teleostei</taxon>
        <taxon>Ostariophysi</taxon>
        <taxon>Characiformes</taxon>
        <taxon>Characoidei</taxon>
        <taxon>Acestrorhamphidae</taxon>
        <taxon>Acestrorhamphinae</taxon>
        <taxon>Astyanax</taxon>
    </lineage>
</organism>
<feature type="compositionally biased region" description="Low complexity" evidence="1">
    <location>
        <begin position="353"/>
        <end position="417"/>
    </location>
</feature>
<dbReference type="PANTHER" id="PTHR17609">
    <property type="entry name" value="HMG DOMAIN-CONTAINING PROTEIN 3"/>
    <property type="match status" value="1"/>
</dbReference>
<proteinExistence type="predicted"/>
<comment type="caution">
    <text evidence="4">The sequence shown here is derived from an EMBL/GenBank/DDBJ whole genome shotgun (WGS) entry which is preliminary data.</text>
</comment>
<reference evidence="4 5" key="1">
    <citation type="submission" date="2021-07" db="EMBL/GenBank/DDBJ databases">
        <authorList>
            <person name="Imarazene B."/>
            <person name="Zahm M."/>
            <person name="Klopp C."/>
            <person name="Cabau C."/>
            <person name="Beille S."/>
            <person name="Jouanno E."/>
            <person name="Castinel A."/>
            <person name="Lluch J."/>
            <person name="Gil L."/>
            <person name="Kuchtly C."/>
            <person name="Lopez Roques C."/>
            <person name="Donnadieu C."/>
            <person name="Parrinello H."/>
            <person name="Journot L."/>
            <person name="Du K."/>
            <person name="Schartl M."/>
            <person name="Retaux S."/>
            <person name="Guiguen Y."/>
        </authorList>
    </citation>
    <scope>NUCLEOTIDE SEQUENCE [LARGE SCALE GENOMIC DNA]</scope>
    <source>
        <strain evidence="4">Pach_M1</strain>
        <tissue evidence="4">Testis</tissue>
    </source>
</reference>
<evidence type="ECO:0000256" key="1">
    <source>
        <dbReference type="SAM" id="MobiDB-lite"/>
    </source>
</evidence>
<name>A0A8T2LAK5_ASTMX</name>
<evidence type="ECO:0000259" key="3">
    <source>
        <dbReference type="SMART" id="SM00355"/>
    </source>
</evidence>
<feature type="compositionally biased region" description="Low complexity" evidence="1">
    <location>
        <begin position="257"/>
        <end position="313"/>
    </location>
</feature>
<keyword evidence="2" id="KW-0732">Signal</keyword>
<feature type="compositionally biased region" description="Basic and acidic residues" evidence="1">
    <location>
        <begin position="692"/>
        <end position="705"/>
    </location>
</feature>
<feature type="domain" description="C2H2-type" evidence="3">
    <location>
        <begin position="464"/>
        <end position="486"/>
    </location>
</feature>
<protein>
    <recommendedName>
        <fullName evidence="3">C2H2-type domain-containing protein</fullName>
    </recommendedName>
</protein>
<feature type="compositionally biased region" description="Low complexity" evidence="1">
    <location>
        <begin position="134"/>
        <end position="217"/>
    </location>
</feature>
<accession>A0A8T2LAK5</accession>
<feature type="chain" id="PRO_5035882599" description="C2H2-type domain-containing protein" evidence="2">
    <location>
        <begin position="22"/>
        <end position="804"/>
    </location>
</feature>
<dbReference type="InterPro" id="IPR039598">
    <property type="entry name" value="HMGXB3"/>
</dbReference>
<evidence type="ECO:0000313" key="5">
    <source>
        <dbReference type="Proteomes" id="UP000752171"/>
    </source>
</evidence>
<evidence type="ECO:0000313" key="4">
    <source>
        <dbReference type="EMBL" id="KAG9267827.1"/>
    </source>
</evidence>
<feature type="domain" description="C2H2-type" evidence="3">
    <location>
        <begin position="52"/>
        <end position="77"/>
    </location>
</feature>
<dbReference type="SMART" id="SM00355">
    <property type="entry name" value="ZnF_C2H2"/>
    <property type="match status" value="3"/>
</dbReference>